<proteinExistence type="predicted"/>
<evidence type="ECO:0000256" key="2">
    <source>
        <dbReference type="ARBA" id="ARBA00023054"/>
    </source>
</evidence>
<evidence type="ECO:0000256" key="3">
    <source>
        <dbReference type="SAM" id="Coils"/>
    </source>
</evidence>
<protein>
    <submittedName>
        <fullName evidence="4">Multidrug resistance efflux pump</fullName>
    </submittedName>
</protein>
<gene>
    <name evidence="4" type="ORF">SAMN02927923_02381</name>
</gene>
<name>A0A1G5IZQ5_9HYPH</name>
<comment type="subcellular location">
    <subcellularLocation>
        <location evidence="1">Cell envelope</location>
    </subcellularLocation>
</comment>
<keyword evidence="5" id="KW-1185">Reference proteome</keyword>
<evidence type="ECO:0000313" key="4">
    <source>
        <dbReference type="EMBL" id="SCY80908.1"/>
    </source>
</evidence>
<accession>A0A1G5IZQ5</accession>
<dbReference type="SUPFAM" id="SSF111369">
    <property type="entry name" value="HlyD-like secretion proteins"/>
    <property type="match status" value="1"/>
</dbReference>
<evidence type="ECO:0000256" key="1">
    <source>
        <dbReference type="ARBA" id="ARBA00004196"/>
    </source>
</evidence>
<organism evidence="4 5">
    <name type="scientific">Microvirga guangxiensis</name>
    <dbReference type="NCBI Taxonomy" id="549386"/>
    <lineage>
        <taxon>Bacteria</taxon>
        <taxon>Pseudomonadati</taxon>
        <taxon>Pseudomonadota</taxon>
        <taxon>Alphaproteobacteria</taxon>
        <taxon>Hyphomicrobiales</taxon>
        <taxon>Methylobacteriaceae</taxon>
        <taxon>Microvirga</taxon>
    </lineage>
</organism>
<dbReference type="OrthoDB" id="7477732at2"/>
<dbReference type="InterPro" id="IPR050465">
    <property type="entry name" value="UPF0194_transport"/>
</dbReference>
<dbReference type="RefSeq" id="WP_091134612.1">
    <property type="nucleotide sequence ID" value="NZ_FMVJ01000006.1"/>
</dbReference>
<reference evidence="4 5" key="1">
    <citation type="submission" date="2016-10" db="EMBL/GenBank/DDBJ databases">
        <authorList>
            <person name="de Groot N.N."/>
        </authorList>
    </citation>
    <scope>NUCLEOTIDE SEQUENCE [LARGE SCALE GENOMIC DNA]</scope>
    <source>
        <strain evidence="4 5">CGMCC 1.7666</strain>
    </source>
</reference>
<dbReference type="Gene3D" id="2.40.30.170">
    <property type="match status" value="1"/>
</dbReference>
<keyword evidence="2 3" id="KW-0175">Coiled coil</keyword>
<dbReference type="AlphaFoldDB" id="A0A1G5IZQ5"/>
<dbReference type="Proteomes" id="UP000199569">
    <property type="component" value="Unassembled WGS sequence"/>
</dbReference>
<sequence length="401" mass="43476">MKTIRIVLGAILLLGGLYIIVGEYVSGTSADATINARTSVLRAPIEGMAEFSVRNIGAKVSPEETVARIIDSRFDDARLIDLERSRSTLEADLTRLKAQSAAVEEARKVLQAQAQSYQEGRVRQLWSRIAEAQAALNSAEARFREAQSALERTKELSSRGTQTAITLDRAQAQYDVAQQDIASARERVSSLSTELSSAQNGVFIGDSYNDAPFSIQRIREFDLRLAELKAETVNAERRLKLTADQIAAERVRVNRLTSADLSVESPGIVWNFLASGGEHVNRGQDLVRLVDCSAVMVTASVSERVYSDLRVGMPARFRLNGDSRVFSATITRLGGSGAAGLYETLAIGPSREHLTRFDVALSVPELASDPELACSVGRTGRVVFTGGPLSSVREALADFGL</sequence>
<dbReference type="PANTHER" id="PTHR32347:SF29">
    <property type="entry name" value="UPF0194 MEMBRANE PROTEIN YBHG"/>
    <property type="match status" value="1"/>
</dbReference>
<dbReference type="EMBL" id="FMVJ01000006">
    <property type="protein sequence ID" value="SCY80908.1"/>
    <property type="molecule type" value="Genomic_DNA"/>
</dbReference>
<feature type="coiled-coil region" evidence="3">
    <location>
        <begin position="218"/>
        <end position="245"/>
    </location>
</feature>
<dbReference type="GO" id="GO:0030313">
    <property type="term" value="C:cell envelope"/>
    <property type="evidence" value="ECO:0007669"/>
    <property type="project" value="UniProtKB-SubCell"/>
</dbReference>
<evidence type="ECO:0000313" key="5">
    <source>
        <dbReference type="Proteomes" id="UP000199569"/>
    </source>
</evidence>
<dbReference type="Gene3D" id="1.10.287.470">
    <property type="entry name" value="Helix hairpin bin"/>
    <property type="match status" value="1"/>
</dbReference>
<dbReference type="PANTHER" id="PTHR32347">
    <property type="entry name" value="EFFLUX SYSTEM COMPONENT YKNX-RELATED"/>
    <property type="match status" value="1"/>
</dbReference>
<dbReference type="STRING" id="549386.SAMN02927923_02381"/>
<feature type="coiled-coil region" evidence="3">
    <location>
        <begin position="79"/>
        <end position="194"/>
    </location>
</feature>